<dbReference type="InterPro" id="IPR029026">
    <property type="entry name" value="tRNA_m1G_MTases_N"/>
</dbReference>
<evidence type="ECO:0000313" key="5">
    <source>
        <dbReference type="EMBL" id="AHM55472.1"/>
    </source>
</evidence>
<proteinExistence type="inferred from homology"/>
<dbReference type="AlphaFoldDB" id="W8TGZ4"/>
<dbReference type="InterPro" id="IPR001537">
    <property type="entry name" value="SpoU_MeTrfase"/>
</dbReference>
<gene>
    <name evidence="5" type="primary">yacO</name>
    <name evidence="5" type="ORF">EAL2_c01380</name>
</gene>
<dbReference type="HOGENOM" id="CLU_021322_0_1_9"/>
<feature type="domain" description="RNA 2-O ribose methyltransferase substrate binding" evidence="4">
    <location>
        <begin position="3"/>
        <end position="77"/>
    </location>
</feature>
<name>W8TGZ4_PEPAC</name>
<dbReference type="Pfam" id="PF08032">
    <property type="entry name" value="SpoU_sub_bind"/>
    <property type="match status" value="1"/>
</dbReference>
<comment type="similarity">
    <text evidence="1">Belongs to the class IV-like SAM-binding methyltransferase superfamily. RNA methyltransferase TrmH family.</text>
</comment>
<evidence type="ECO:0000256" key="1">
    <source>
        <dbReference type="ARBA" id="ARBA00007228"/>
    </source>
</evidence>
<evidence type="ECO:0000256" key="2">
    <source>
        <dbReference type="ARBA" id="ARBA00022603"/>
    </source>
</evidence>
<evidence type="ECO:0000259" key="4">
    <source>
        <dbReference type="SMART" id="SM00967"/>
    </source>
</evidence>
<dbReference type="Pfam" id="PF00588">
    <property type="entry name" value="SpoU_methylase"/>
    <property type="match status" value="1"/>
</dbReference>
<dbReference type="eggNOG" id="COG0566">
    <property type="taxonomic scope" value="Bacteria"/>
</dbReference>
<dbReference type="PATRIC" id="fig|1286171.3.peg.105"/>
<evidence type="ECO:0000256" key="3">
    <source>
        <dbReference type="ARBA" id="ARBA00022679"/>
    </source>
</evidence>
<dbReference type="Gene3D" id="3.30.1330.30">
    <property type="match status" value="1"/>
</dbReference>
<dbReference type="Gene3D" id="3.40.1280.10">
    <property type="match status" value="1"/>
</dbReference>
<dbReference type="GO" id="GO:0032259">
    <property type="term" value="P:methylation"/>
    <property type="evidence" value="ECO:0007669"/>
    <property type="project" value="UniProtKB-KW"/>
</dbReference>
<dbReference type="PANTHER" id="PTHR46429:SF1">
    <property type="entry name" value="23S RRNA (GUANOSINE-2'-O-)-METHYLTRANSFERASE RLMB"/>
    <property type="match status" value="1"/>
</dbReference>
<dbReference type="EC" id="2.1.1.-" evidence="5"/>
<dbReference type="GO" id="GO:0005829">
    <property type="term" value="C:cytosol"/>
    <property type="evidence" value="ECO:0007669"/>
    <property type="project" value="TreeGrafter"/>
</dbReference>
<dbReference type="NCBIfam" id="TIGR00186">
    <property type="entry name" value="rRNA_methyl_3"/>
    <property type="match status" value="1"/>
</dbReference>
<dbReference type="RefSeq" id="WP_025434517.1">
    <property type="nucleotide sequence ID" value="NZ_CP007452.1"/>
</dbReference>
<dbReference type="PANTHER" id="PTHR46429">
    <property type="entry name" value="23S RRNA (GUANOSINE-2'-O-)-METHYLTRANSFERASE RLMB"/>
    <property type="match status" value="1"/>
</dbReference>
<evidence type="ECO:0000313" key="6">
    <source>
        <dbReference type="Proteomes" id="UP000019591"/>
    </source>
</evidence>
<dbReference type="InterPro" id="IPR013123">
    <property type="entry name" value="SpoU_subst-bd"/>
</dbReference>
<dbReference type="GO" id="GO:0006396">
    <property type="term" value="P:RNA processing"/>
    <property type="evidence" value="ECO:0007669"/>
    <property type="project" value="InterPro"/>
</dbReference>
<dbReference type="Proteomes" id="UP000019591">
    <property type="component" value="Chromosome"/>
</dbReference>
<dbReference type="SMART" id="SM00967">
    <property type="entry name" value="SpoU_sub_bind"/>
    <property type="match status" value="1"/>
</dbReference>
<dbReference type="SUPFAM" id="SSF55315">
    <property type="entry name" value="L30e-like"/>
    <property type="match status" value="1"/>
</dbReference>
<dbReference type="FunFam" id="3.40.1280.10:FF:000008">
    <property type="entry name" value="Group 3 RNA methyltransferase TrmH"/>
    <property type="match status" value="1"/>
</dbReference>
<dbReference type="InterPro" id="IPR004441">
    <property type="entry name" value="rRNA_MeTrfase_TrmH"/>
</dbReference>
<dbReference type="InterPro" id="IPR029028">
    <property type="entry name" value="Alpha/beta_knot_MTases"/>
</dbReference>
<dbReference type="CDD" id="cd18103">
    <property type="entry name" value="SpoU-like_RlmB"/>
    <property type="match status" value="1"/>
</dbReference>
<keyword evidence="2 5" id="KW-0489">Methyltransferase</keyword>
<protein>
    <submittedName>
        <fullName evidence="5">Putative TrmH family tRNA/rRNA methyltransferase YacO</fullName>
        <ecNumber evidence="5">2.1.1.-</ecNumber>
    </submittedName>
</protein>
<dbReference type="SUPFAM" id="SSF75217">
    <property type="entry name" value="alpha/beta knot"/>
    <property type="match status" value="1"/>
</dbReference>
<dbReference type="OrthoDB" id="9785673at2"/>
<reference evidence="5 6" key="1">
    <citation type="journal article" date="2014" name="Genome Announc.">
        <title>Complete Genome Sequence of Amino Acid-Utilizing Eubacterium acidaminophilum al-2 (DSM 3953).</title>
        <authorList>
            <person name="Poehlein A."/>
            <person name="Andreesen J.R."/>
            <person name="Daniel R."/>
        </authorList>
    </citation>
    <scope>NUCLEOTIDE SEQUENCE [LARGE SCALE GENOMIC DNA]</scope>
    <source>
        <strain evidence="5 6">DSM 3953</strain>
    </source>
</reference>
<dbReference type="STRING" id="1286171.EAL2_c01380"/>
<dbReference type="InterPro" id="IPR029064">
    <property type="entry name" value="Ribosomal_eL30-like_sf"/>
</dbReference>
<keyword evidence="6" id="KW-1185">Reference proteome</keyword>
<sequence length="244" mass="25938">MNKIEGRNPVIEAIKAEHEIDSIVIASGAQGSVKKIVAMAKEKGILVKYADKKKLDELAPGENHQGVIAFVSEYGYSELEDVLSKVEKEGRAPFIIILDGITDPHNLGAIIRTADASGADAIVIPKRRSVGITSTVVKSSAGAVEYVPVCRVTNLVNTIKMLKEKGVWIAALDMGGQQLHKSNLKGSIALVVGSEGEGVSRLVKENCDFSVSIPMKGRVSSLNASVAAGVVMYEVLRQRGDSEG</sequence>
<organism evidence="5 6">
    <name type="scientific">Peptoclostridium acidaminophilum DSM 3953</name>
    <dbReference type="NCBI Taxonomy" id="1286171"/>
    <lineage>
        <taxon>Bacteria</taxon>
        <taxon>Bacillati</taxon>
        <taxon>Bacillota</taxon>
        <taxon>Clostridia</taxon>
        <taxon>Peptostreptococcales</taxon>
        <taxon>Peptoclostridiaceae</taxon>
        <taxon>Peptoclostridium</taxon>
    </lineage>
</organism>
<dbReference type="GO" id="GO:0008173">
    <property type="term" value="F:RNA methyltransferase activity"/>
    <property type="evidence" value="ECO:0007669"/>
    <property type="project" value="InterPro"/>
</dbReference>
<dbReference type="KEGG" id="eac:EAL2_c01380"/>
<dbReference type="GO" id="GO:0003723">
    <property type="term" value="F:RNA binding"/>
    <property type="evidence" value="ECO:0007669"/>
    <property type="project" value="InterPro"/>
</dbReference>
<keyword evidence="3 5" id="KW-0808">Transferase</keyword>
<accession>W8TGZ4</accession>
<dbReference type="EMBL" id="CP007452">
    <property type="protein sequence ID" value="AHM55472.1"/>
    <property type="molecule type" value="Genomic_DNA"/>
</dbReference>